<dbReference type="Proteomes" id="UP000434580">
    <property type="component" value="Unassembled WGS sequence"/>
</dbReference>
<keyword evidence="6" id="KW-0547">Nucleotide-binding</keyword>
<keyword evidence="7" id="KW-0418">Kinase</keyword>
<name>A0A5S9N1U9_9GAMM</name>
<dbReference type="SUPFAM" id="SSF47226">
    <property type="entry name" value="Histidine-containing phosphotransfer domain, HPT domain"/>
    <property type="match status" value="1"/>
</dbReference>
<dbReference type="Gene3D" id="1.20.120.160">
    <property type="entry name" value="HPT domain"/>
    <property type="match status" value="1"/>
</dbReference>
<dbReference type="SMART" id="SM00387">
    <property type="entry name" value="HATPase_c"/>
    <property type="match status" value="1"/>
</dbReference>
<evidence type="ECO:0000256" key="10">
    <source>
        <dbReference type="PROSITE-ProRule" id="PRU00110"/>
    </source>
</evidence>
<evidence type="ECO:0000256" key="5">
    <source>
        <dbReference type="ARBA" id="ARBA00022679"/>
    </source>
</evidence>
<evidence type="ECO:0000256" key="9">
    <source>
        <dbReference type="ARBA" id="ARBA00035100"/>
    </source>
</evidence>
<comment type="catalytic activity">
    <reaction evidence="1">
        <text>ATP + protein L-histidine = ADP + protein N-phospho-L-histidine.</text>
        <dbReference type="EC" id="2.7.13.3"/>
    </reaction>
</comment>
<dbReference type="EMBL" id="CACSII010000001">
    <property type="protein sequence ID" value="CAA0083431.1"/>
    <property type="molecule type" value="Genomic_DNA"/>
</dbReference>
<feature type="domain" description="CheW-like" evidence="14">
    <location>
        <begin position="824"/>
        <end position="959"/>
    </location>
</feature>
<dbReference type="InterPro" id="IPR008207">
    <property type="entry name" value="Sig_transdc_His_kin_Hpt_dom"/>
</dbReference>
<evidence type="ECO:0000256" key="7">
    <source>
        <dbReference type="ARBA" id="ARBA00022777"/>
    </source>
</evidence>
<feature type="modified residue" description="Phosphohistidine" evidence="10">
    <location>
        <position position="46"/>
    </location>
</feature>
<evidence type="ECO:0000256" key="2">
    <source>
        <dbReference type="ARBA" id="ARBA00012438"/>
    </source>
</evidence>
<sequence>MADLLDKLWPAFVSEITDQLDSIELLLARASDASAIDIDHLFRNFHTIKGNCSMIGFTSMEQVAHFSEDILSAVRAGDISMSDDVVDMLLESIDRLKKQFHSAHETRENPPQDDGLIEKLQGFVETRLSDSAVAASGASRTDLLGTFTTAAKTAVPSVILGLDPNAKPALVEAAIRQLADPARELDFKALPKSLNHFIATLHSEIDDKASQLLLVAAEIFEDLEFIAAEEGIDLGLETGARLCRAKLAAPNAEQLAQLHRLLAELADKPEADWQADTFVELVNTANRLSHYSQLQRYSALNANWRYAKQLVIETSRGYIRFGPSMISGLQAVVELAQQHAGEDDFDARCQQALETLQTSTAKQNNASDEILGIKAWIIEHSDLVEASLADLKLEILQQIRDRLEQDLRAVEIDIDFSNEEISEKVLMAVRNLGELMHSRTMFHDIVGGVAQRTSFCFMIMTQKPLADVRQVLGIIDKGHNTFTILADQHEASQSSDVVDAEDVTSSVDDSAADEDGTITTVAADTADLDVASADLDDAAELVNETAMSLSWLRVEGAVVDRLISDVGELVTVYNRQSHRIMQEDFQVHLNALKGLRDNPAVAGALDYLEHLHDELRNTNETLNTQLNSLQTGALNLRVVPISYAFNRFHKFVRSTAKKLGKDVNFSVTGDHVKVDKGMIDRLSEPLAHMIRNAIDHGLESPEERQSLDKSKSGSVSLSAEQASDFVRVEVADDGRGLDRDGILAKSIEKGILQAGEEYTDERVFLSIFEPGFSTSETLTETSGRGVGMDVVKTRMAEVGGSVSVRSAPGEGTRVQLLIPVSAAMQSVILIENDGQTLAIPERFIEEVVHIKMDALQLIQGQTVTMVRDNIVPLYGLRRLISGRQQELLTTDEVEVVIIANDQHTMGLVVDAAIGRTEVLVRETHASLKYMTGVSNAAILGDGSVVIILDCEGLFQLAVSNAQNLLAALPAGEIVTGD</sequence>
<dbReference type="PROSITE" id="PS50851">
    <property type="entry name" value="CHEW"/>
    <property type="match status" value="1"/>
</dbReference>
<dbReference type="SMART" id="SM00260">
    <property type="entry name" value="CheW"/>
    <property type="match status" value="1"/>
</dbReference>
<dbReference type="EC" id="2.7.13.3" evidence="2"/>
<dbReference type="PANTHER" id="PTHR43395:SF10">
    <property type="entry name" value="CHEMOTAXIS PROTEIN CHEA"/>
    <property type="match status" value="1"/>
</dbReference>
<dbReference type="CDD" id="cd00088">
    <property type="entry name" value="HPT"/>
    <property type="match status" value="1"/>
</dbReference>
<dbReference type="InterPro" id="IPR002545">
    <property type="entry name" value="CheW-lke_dom"/>
</dbReference>
<dbReference type="Gene3D" id="2.30.30.40">
    <property type="entry name" value="SH3 Domains"/>
    <property type="match status" value="1"/>
</dbReference>
<proteinExistence type="predicted"/>
<dbReference type="SUPFAM" id="SSF50341">
    <property type="entry name" value="CheW-like"/>
    <property type="match status" value="1"/>
</dbReference>
<keyword evidence="5 16" id="KW-0808">Transferase</keyword>
<dbReference type="InterPro" id="IPR004358">
    <property type="entry name" value="Sig_transdc_His_kin-like_C"/>
</dbReference>
<evidence type="ECO:0000256" key="11">
    <source>
        <dbReference type="SAM" id="Coils"/>
    </source>
</evidence>
<evidence type="ECO:0000256" key="3">
    <source>
        <dbReference type="ARBA" id="ARBA00021495"/>
    </source>
</evidence>
<evidence type="ECO:0000256" key="1">
    <source>
        <dbReference type="ARBA" id="ARBA00000085"/>
    </source>
</evidence>
<dbReference type="PROSITE" id="PS50109">
    <property type="entry name" value="HIS_KIN"/>
    <property type="match status" value="1"/>
</dbReference>
<dbReference type="PANTHER" id="PTHR43395">
    <property type="entry name" value="SENSOR HISTIDINE KINASE CHEA"/>
    <property type="match status" value="1"/>
</dbReference>
<evidence type="ECO:0000313" key="16">
    <source>
        <dbReference type="EMBL" id="CAA0083431.1"/>
    </source>
</evidence>
<dbReference type="FunFam" id="3.30.565.10:FF:000016">
    <property type="entry name" value="Chemotaxis protein CheA, putative"/>
    <property type="match status" value="1"/>
</dbReference>
<keyword evidence="11" id="KW-0175">Coiled coil</keyword>
<feature type="region of interest" description="Disordered" evidence="12">
    <location>
        <begin position="698"/>
        <end position="718"/>
    </location>
</feature>
<dbReference type="GO" id="GO:0000155">
    <property type="term" value="F:phosphorelay sensor kinase activity"/>
    <property type="evidence" value="ECO:0007669"/>
    <property type="project" value="UniProtKB-ARBA"/>
</dbReference>
<feature type="compositionally biased region" description="Basic and acidic residues" evidence="12">
    <location>
        <begin position="698"/>
        <end position="711"/>
    </location>
</feature>
<dbReference type="Gene3D" id="3.30.565.10">
    <property type="entry name" value="Histidine kinase-like ATPase, C-terminal domain"/>
    <property type="match status" value="1"/>
</dbReference>
<evidence type="ECO:0000256" key="6">
    <source>
        <dbReference type="ARBA" id="ARBA00022741"/>
    </source>
</evidence>
<dbReference type="GO" id="GO:0006935">
    <property type="term" value="P:chemotaxis"/>
    <property type="evidence" value="ECO:0007669"/>
    <property type="project" value="InterPro"/>
</dbReference>
<evidence type="ECO:0000256" key="8">
    <source>
        <dbReference type="ARBA" id="ARBA00023012"/>
    </source>
</evidence>
<dbReference type="Pfam" id="PF01584">
    <property type="entry name" value="CheW"/>
    <property type="match status" value="1"/>
</dbReference>
<dbReference type="InterPro" id="IPR036890">
    <property type="entry name" value="HATPase_C_sf"/>
</dbReference>
<evidence type="ECO:0000256" key="12">
    <source>
        <dbReference type="SAM" id="MobiDB-lite"/>
    </source>
</evidence>
<comment type="function">
    <text evidence="9">Involved in the transmission of sensory signals from the chemoreceptors to the flagellar motors. CheA is autophosphorylated; it can transfer its phosphate group to either CheB or CheY.</text>
</comment>
<evidence type="ECO:0000313" key="17">
    <source>
        <dbReference type="Proteomes" id="UP000434580"/>
    </source>
</evidence>
<dbReference type="InterPro" id="IPR036641">
    <property type="entry name" value="HPT_dom_sf"/>
</dbReference>
<dbReference type="InterPro" id="IPR036061">
    <property type="entry name" value="CheW-like_dom_sf"/>
</dbReference>
<dbReference type="InterPro" id="IPR003594">
    <property type="entry name" value="HATPase_dom"/>
</dbReference>
<keyword evidence="4 10" id="KW-0597">Phosphoprotein</keyword>
<dbReference type="Pfam" id="PF01627">
    <property type="entry name" value="Hpt"/>
    <property type="match status" value="1"/>
</dbReference>
<keyword evidence="8" id="KW-0902">Two-component regulatory system</keyword>
<evidence type="ECO:0000259" key="14">
    <source>
        <dbReference type="PROSITE" id="PS50851"/>
    </source>
</evidence>
<dbReference type="Pfam" id="PF02518">
    <property type="entry name" value="HATPase_c"/>
    <property type="match status" value="1"/>
</dbReference>
<reference evidence="16 17" key="1">
    <citation type="submission" date="2019-11" db="EMBL/GenBank/DDBJ databases">
        <authorList>
            <person name="Holert J."/>
        </authorList>
    </citation>
    <scope>NUCLEOTIDE SEQUENCE [LARGE SCALE GENOMIC DNA]</scope>
    <source>
        <strain evidence="16">BC5_2</strain>
    </source>
</reference>
<dbReference type="InterPro" id="IPR051315">
    <property type="entry name" value="Bact_Chemotaxis_CheA"/>
</dbReference>
<accession>A0A5S9N1U9</accession>
<feature type="coiled-coil region" evidence="11">
    <location>
        <begin position="393"/>
        <end position="420"/>
    </location>
</feature>
<dbReference type="PRINTS" id="PR00344">
    <property type="entry name" value="BCTRLSENSOR"/>
</dbReference>
<evidence type="ECO:0000259" key="13">
    <source>
        <dbReference type="PROSITE" id="PS50109"/>
    </source>
</evidence>
<dbReference type="PROSITE" id="PS50894">
    <property type="entry name" value="HPT"/>
    <property type="match status" value="1"/>
</dbReference>
<feature type="coiled-coil region" evidence="11">
    <location>
        <begin position="605"/>
        <end position="632"/>
    </location>
</feature>
<feature type="domain" description="Histidine kinase" evidence="13">
    <location>
        <begin position="580"/>
        <end position="822"/>
    </location>
</feature>
<organism evidence="16 17">
    <name type="scientific">BD1-7 clade bacterium</name>
    <dbReference type="NCBI Taxonomy" id="2029982"/>
    <lineage>
        <taxon>Bacteria</taxon>
        <taxon>Pseudomonadati</taxon>
        <taxon>Pseudomonadota</taxon>
        <taxon>Gammaproteobacteria</taxon>
        <taxon>Cellvibrionales</taxon>
        <taxon>Spongiibacteraceae</taxon>
        <taxon>BD1-7 clade</taxon>
    </lineage>
</organism>
<gene>
    <name evidence="16" type="primary">cheA_1</name>
    <name evidence="16" type="ORF">DPBNPPHM_00585</name>
</gene>
<dbReference type="AlphaFoldDB" id="A0A5S9N1U9"/>
<evidence type="ECO:0000256" key="4">
    <source>
        <dbReference type="ARBA" id="ARBA00022553"/>
    </source>
</evidence>
<feature type="domain" description="HPt" evidence="15">
    <location>
        <begin position="1"/>
        <end position="103"/>
    </location>
</feature>
<evidence type="ECO:0000259" key="15">
    <source>
        <dbReference type="PROSITE" id="PS50894"/>
    </source>
</evidence>
<dbReference type="SUPFAM" id="SSF55874">
    <property type="entry name" value="ATPase domain of HSP90 chaperone/DNA topoisomerase II/histidine kinase"/>
    <property type="match status" value="1"/>
</dbReference>
<dbReference type="InterPro" id="IPR005467">
    <property type="entry name" value="His_kinase_dom"/>
</dbReference>
<protein>
    <recommendedName>
        <fullName evidence="3">Chemotaxis protein CheA</fullName>
        <ecNumber evidence="2">2.7.13.3</ecNumber>
    </recommendedName>
</protein>
<dbReference type="SMART" id="SM00073">
    <property type="entry name" value="HPT"/>
    <property type="match status" value="1"/>
</dbReference>
<dbReference type="OrthoDB" id="9803176at2"/>